<accession>A0ABQ3YKY0</accession>
<reference evidence="2 3" key="1">
    <citation type="submission" date="2021-01" db="EMBL/GenBank/DDBJ databases">
        <title>Whole genome shotgun sequence of Actinoplanes deccanensis NBRC 13994.</title>
        <authorList>
            <person name="Komaki H."/>
            <person name="Tamura T."/>
        </authorList>
    </citation>
    <scope>NUCLEOTIDE SEQUENCE [LARGE SCALE GENOMIC DNA]</scope>
    <source>
        <strain evidence="2 3">NBRC 13994</strain>
    </source>
</reference>
<feature type="transmembrane region" description="Helical" evidence="1">
    <location>
        <begin position="207"/>
        <end position="226"/>
    </location>
</feature>
<feature type="transmembrane region" description="Helical" evidence="1">
    <location>
        <begin position="48"/>
        <end position="68"/>
    </location>
</feature>
<evidence type="ECO:0000313" key="3">
    <source>
        <dbReference type="Proteomes" id="UP000609879"/>
    </source>
</evidence>
<organism evidence="2 3">
    <name type="scientific">Paractinoplanes deccanensis</name>
    <dbReference type="NCBI Taxonomy" id="113561"/>
    <lineage>
        <taxon>Bacteria</taxon>
        <taxon>Bacillati</taxon>
        <taxon>Actinomycetota</taxon>
        <taxon>Actinomycetes</taxon>
        <taxon>Micromonosporales</taxon>
        <taxon>Micromonosporaceae</taxon>
        <taxon>Paractinoplanes</taxon>
    </lineage>
</organism>
<keyword evidence="1" id="KW-0472">Membrane</keyword>
<evidence type="ECO:0000256" key="1">
    <source>
        <dbReference type="SAM" id="Phobius"/>
    </source>
</evidence>
<dbReference type="Proteomes" id="UP000609879">
    <property type="component" value="Unassembled WGS sequence"/>
</dbReference>
<evidence type="ECO:0008006" key="4">
    <source>
        <dbReference type="Google" id="ProtNLM"/>
    </source>
</evidence>
<feature type="transmembrane region" description="Helical" evidence="1">
    <location>
        <begin position="118"/>
        <end position="138"/>
    </location>
</feature>
<keyword evidence="3" id="KW-1185">Reference proteome</keyword>
<protein>
    <recommendedName>
        <fullName evidence="4">DUF1345 domain-containing protein</fullName>
    </recommendedName>
</protein>
<name>A0ABQ3YKY0_9ACTN</name>
<feature type="transmembrane region" description="Helical" evidence="1">
    <location>
        <begin position="80"/>
        <end position="106"/>
    </location>
</feature>
<comment type="caution">
    <text evidence="2">The sequence shown here is derived from an EMBL/GenBank/DDBJ whole genome shotgun (WGS) entry which is preliminary data.</text>
</comment>
<keyword evidence="1" id="KW-1133">Transmembrane helix</keyword>
<sequence length="229" mass="24694">MPDEIERLTGALGPAWRRRTRGEHRWPATTAIAVMIALQWTLPERLTLGPRWLLPAIELTIAVVLFAADPGRIHRDTPALRMLGLGLIAVASLGTASSVGLLVHAIATGRETGSAADLLGAGSAIYMINVLTFAVWFWELDRGGPARRAHGSDPYPDLLFPAMTAPGMVAKDWEPRFLDYFYVAFTNATAFSPTDTLPLSRWVKAAMALEAGIALVTAALVIARAVNVL</sequence>
<gene>
    <name evidence="2" type="ORF">Ade02nite_92940</name>
</gene>
<proteinExistence type="predicted"/>
<evidence type="ECO:0000313" key="2">
    <source>
        <dbReference type="EMBL" id="GID80653.1"/>
    </source>
</evidence>
<dbReference type="EMBL" id="BOMI01000197">
    <property type="protein sequence ID" value="GID80653.1"/>
    <property type="molecule type" value="Genomic_DNA"/>
</dbReference>
<dbReference type="RefSeq" id="WP_239169567.1">
    <property type="nucleotide sequence ID" value="NZ_BAAABO010000031.1"/>
</dbReference>
<keyword evidence="1" id="KW-0812">Transmembrane</keyword>